<gene>
    <name evidence="2" type="ORF">DFH08DRAFT_180929</name>
</gene>
<dbReference type="InterPro" id="IPR052897">
    <property type="entry name" value="Sec-Metab_Biosynth_Hydrolase"/>
</dbReference>
<sequence length="243" mass="26731">MACAIKLVHTRILAESLHARGYQTEAISHPTIGPLAGTAPPNADAANLRKTLEQLVQSQQKDVILLCHAYGGMVGSQCVNGLERSARAKVGRQGGIVKVIFLGALLPQEGESMLQIYGEAEITPRPWLDMDSSAATFSPNSLAADTLYHDLPDDQAQDWASKLEPMSGHAGIAPATDVCWNADVPKVYIFCKKDRVYSLQEQQRMLDRVQGDQRDDWETYEMDCGHSPFLSHVEELTEIITRA</sequence>
<dbReference type="InterPro" id="IPR000073">
    <property type="entry name" value="AB_hydrolase_1"/>
</dbReference>
<organism evidence="2 3">
    <name type="scientific">Mycena albidolilacea</name>
    <dbReference type="NCBI Taxonomy" id="1033008"/>
    <lineage>
        <taxon>Eukaryota</taxon>
        <taxon>Fungi</taxon>
        <taxon>Dikarya</taxon>
        <taxon>Basidiomycota</taxon>
        <taxon>Agaricomycotina</taxon>
        <taxon>Agaricomycetes</taxon>
        <taxon>Agaricomycetidae</taxon>
        <taxon>Agaricales</taxon>
        <taxon>Marasmiineae</taxon>
        <taxon>Mycenaceae</taxon>
        <taxon>Mycena</taxon>
    </lineage>
</organism>
<dbReference type="Pfam" id="PF12697">
    <property type="entry name" value="Abhydrolase_6"/>
    <property type="match status" value="1"/>
</dbReference>
<dbReference type="SUPFAM" id="SSF53474">
    <property type="entry name" value="alpha/beta-Hydrolases"/>
    <property type="match status" value="1"/>
</dbReference>
<keyword evidence="3" id="KW-1185">Reference proteome</keyword>
<dbReference type="InterPro" id="IPR029058">
    <property type="entry name" value="AB_hydrolase_fold"/>
</dbReference>
<dbReference type="PANTHER" id="PTHR37017">
    <property type="entry name" value="AB HYDROLASE-1 DOMAIN-CONTAINING PROTEIN-RELATED"/>
    <property type="match status" value="1"/>
</dbReference>
<dbReference type="Gene3D" id="3.40.50.1820">
    <property type="entry name" value="alpha/beta hydrolase"/>
    <property type="match status" value="1"/>
</dbReference>
<reference evidence="2" key="1">
    <citation type="submission" date="2023-03" db="EMBL/GenBank/DDBJ databases">
        <title>Massive genome expansion in bonnet fungi (Mycena s.s.) driven by repeated elements and novel gene families across ecological guilds.</title>
        <authorList>
            <consortium name="Lawrence Berkeley National Laboratory"/>
            <person name="Harder C.B."/>
            <person name="Miyauchi S."/>
            <person name="Viragh M."/>
            <person name="Kuo A."/>
            <person name="Thoen E."/>
            <person name="Andreopoulos B."/>
            <person name="Lu D."/>
            <person name="Skrede I."/>
            <person name="Drula E."/>
            <person name="Henrissat B."/>
            <person name="Morin E."/>
            <person name="Kohler A."/>
            <person name="Barry K."/>
            <person name="LaButti K."/>
            <person name="Morin E."/>
            <person name="Salamov A."/>
            <person name="Lipzen A."/>
            <person name="Mereny Z."/>
            <person name="Hegedus B."/>
            <person name="Baldrian P."/>
            <person name="Stursova M."/>
            <person name="Weitz H."/>
            <person name="Taylor A."/>
            <person name="Grigoriev I.V."/>
            <person name="Nagy L.G."/>
            <person name="Martin F."/>
            <person name="Kauserud H."/>
        </authorList>
    </citation>
    <scope>NUCLEOTIDE SEQUENCE</scope>
    <source>
        <strain evidence="2">CBHHK002</strain>
    </source>
</reference>
<evidence type="ECO:0000313" key="2">
    <source>
        <dbReference type="EMBL" id="KAJ7366942.1"/>
    </source>
</evidence>
<feature type="domain" description="AB hydrolase-1" evidence="1">
    <location>
        <begin position="17"/>
        <end position="236"/>
    </location>
</feature>
<name>A0AAD7AS56_9AGAR</name>
<dbReference type="AlphaFoldDB" id="A0AAD7AS56"/>
<proteinExistence type="predicted"/>
<dbReference type="PANTHER" id="PTHR37017:SF11">
    <property type="entry name" value="ESTERASE_LIPASE_THIOESTERASE DOMAIN-CONTAINING PROTEIN"/>
    <property type="match status" value="1"/>
</dbReference>
<dbReference type="GO" id="GO:0016787">
    <property type="term" value="F:hydrolase activity"/>
    <property type="evidence" value="ECO:0007669"/>
    <property type="project" value="UniProtKB-KW"/>
</dbReference>
<evidence type="ECO:0000313" key="3">
    <source>
        <dbReference type="Proteomes" id="UP001218218"/>
    </source>
</evidence>
<dbReference type="Proteomes" id="UP001218218">
    <property type="component" value="Unassembled WGS sequence"/>
</dbReference>
<dbReference type="EMBL" id="JARIHO010000002">
    <property type="protein sequence ID" value="KAJ7366942.1"/>
    <property type="molecule type" value="Genomic_DNA"/>
</dbReference>
<comment type="caution">
    <text evidence="2">The sequence shown here is derived from an EMBL/GenBank/DDBJ whole genome shotgun (WGS) entry which is preliminary data.</text>
</comment>
<accession>A0AAD7AS56</accession>
<keyword evidence="2" id="KW-0378">Hydrolase</keyword>
<protein>
    <submittedName>
        <fullName evidence="2">Alpha/beta hydrolase fold-1</fullName>
    </submittedName>
</protein>
<evidence type="ECO:0000259" key="1">
    <source>
        <dbReference type="Pfam" id="PF12697"/>
    </source>
</evidence>